<evidence type="ECO:0000256" key="2">
    <source>
        <dbReference type="ARBA" id="ARBA00005314"/>
    </source>
</evidence>
<dbReference type="CTD" id="36368"/>
<dbReference type="Gene3D" id="1.20.1070.10">
    <property type="entry name" value="Rhodopsin 7-helix transmembrane proteins"/>
    <property type="match status" value="1"/>
</dbReference>
<keyword evidence="8 17" id="KW-0675">Receptor</keyword>
<dbReference type="Proteomes" id="UP000504634">
    <property type="component" value="Unplaced"/>
</dbReference>
<dbReference type="SUPFAM" id="SSF81321">
    <property type="entry name" value="Family A G protein-coupled receptor-like"/>
    <property type="match status" value="1"/>
</dbReference>
<keyword evidence="4 13" id="KW-0812">Transmembrane</keyword>
<dbReference type="InterPro" id="IPR050332">
    <property type="entry name" value="GPCR_2"/>
</dbReference>
<keyword evidence="3" id="KW-1003">Cell membrane</keyword>
<dbReference type="PANTHER" id="PTHR45620">
    <property type="entry name" value="PDF RECEPTOR-LIKE PROTEIN-RELATED"/>
    <property type="match status" value="1"/>
</dbReference>
<dbReference type="CDD" id="cd15263">
    <property type="entry name" value="7tmB1_DH_R"/>
    <property type="match status" value="1"/>
</dbReference>
<evidence type="ECO:0000256" key="7">
    <source>
        <dbReference type="ARBA" id="ARBA00023136"/>
    </source>
</evidence>
<proteinExistence type="inferred from homology"/>
<dbReference type="InterPro" id="IPR017981">
    <property type="entry name" value="GPCR_2-like_7TM"/>
</dbReference>
<feature type="transmembrane region" description="Helical" evidence="13">
    <location>
        <begin position="323"/>
        <end position="348"/>
    </location>
</feature>
<dbReference type="GO" id="GO:0005886">
    <property type="term" value="C:plasma membrane"/>
    <property type="evidence" value="ECO:0007669"/>
    <property type="project" value="UniProtKB-SubCell"/>
</dbReference>
<feature type="transmembrane region" description="Helical" evidence="13">
    <location>
        <begin position="368"/>
        <end position="386"/>
    </location>
</feature>
<accession>A0A6J2U6Y3</accession>
<dbReference type="OrthoDB" id="6022368at2759"/>
<dbReference type="GO" id="GO:0008036">
    <property type="term" value="F:diuretic hormone receptor activity"/>
    <property type="evidence" value="ECO:0007669"/>
    <property type="project" value="InterPro"/>
</dbReference>
<evidence type="ECO:0000313" key="16">
    <source>
        <dbReference type="Proteomes" id="UP000504634"/>
    </source>
</evidence>
<evidence type="ECO:0000256" key="4">
    <source>
        <dbReference type="ARBA" id="ARBA00022692"/>
    </source>
</evidence>
<dbReference type="InterPro" id="IPR017983">
    <property type="entry name" value="GPCR_2_secretin-like_CS"/>
</dbReference>
<gene>
    <name evidence="17 18" type="primary">LOC115630770</name>
</gene>
<feature type="transmembrane region" description="Helical" evidence="13">
    <location>
        <begin position="236"/>
        <end position="259"/>
    </location>
</feature>
<dbReference type="PROSITE" id="PS50261">
    <property type="entry name" value="G_PROTEIN_RECEP_F2_4"/>
    <property type="match status" value="1"/>
</dbReference>
<dbReference type="PROSITE" id="PS50227">
    <property type="entry name" value="G_PROTEIN_RECEP_F2_3"/>
    <property type="match status" value="1"/>
</dbReference>
<dbReference type="PROSITE" id="PS00650">
    <property type="entry name" value="G_PROTEIN_RECEP_F2_2"/>
    <property type="match status" value="1"/>
</dbReference>
<evidence type="ECO:0000256" key="10">
    <source>
        <dbReference type="ARBA" id="ARBA00023224"/>
    </source>
</evidence>
<organism evidence="16 17">
    <name type="scientific">Drosophila lebanonensis</name>
    <name type="common">Fruit fly</name>
    <name type="synonym">Scaptodrosophila lebanonensis</name>
    <dbReference type="NCBI Taxonomy" id="7225"/>
    <lineage>
        <taxon>Eukaryota</taxon>
        <taxon>Metazoa</taxon>
        <taxon>Ecdysozoa</taxon>
        <taxon>Arthropoda</taxon>
        <taxon>Hexapoda</taxon>
        <taxon>Insecta</taxon>
        <taxon>Pterygota</taxon>
        <taxon>Neoptera</taxon>
        <taxon>Endopterygota</taxon>
        <taxon>Diptera</taxon>
        <taxon>Brachycera</taxon>
        <taxon>Muscomorpha</taxon>
        <taxon>Ephydroidea</taxon>
        <taxon>Drosophilidae</taxon>
        <taxon>Scaptodrosophila</taxon>
    </lineage>
</organism>
<feature type="transmembrane region" description="Helical" evidence="13">
    <location>
        <begin position="166"/>
        <end position="190"/>
    </location>
</feature>
<evidence type="ECO:0000256" key="6">
    <source>
        <dbReference type="ARBA" id="ARBA00023040"/>
    </source>
</evidence>
<dbReference type="InterPro" id="IPR000832">
    <property type="entry name" value="GPCR_2_secretin-like"/>
</dbReference>
<dbReference type="Pfam" id="PF02793">
    <property type="entry name" value="HRM"/>
    <property type="match status" value="1"/>
</dbReference>
<dbReference type="Gene3D" id="4.10.1240.10">
    <property type="entry name" value="GPCR, family 2, extracellular hormone receptor domain"/>
    <property type="match status" value="1"/>
</dbReference>
<keyword evidence="7 13" id="KW-0472">Membrane</keyword>
<evidence type="ECO:0000259" key="14">
    <source>
        <dbReference type="PROSITE" id="PS50227"/>
    </source>
</evidence>
<evidence type="ECO:0000256" key="8">
    <source>
        <dbReference type="ARBA" id="ARBA00023170"/>
    </source>
</evidence>
<keyword evidence="5 13" id="KW-1133">Transmembrane helix</keyword>
<evidence type="ECO:0000313" key="17">
    <source>
        <dbReference type="RefSeq" id="XP_030383288.1"/>
    </source>
</evidence>
<evidence type="ECO:0000256" key="1">
    <source>
        <dbReference type="ARBA" id="ARBA00004651"/>
    </source>
</evidence>
<keyword evidence="16" id="KW-1185">Reference proteome</keyword>
<dbReference type="GO" id="GO:0007166">
    <property type="term" value="P:cell surface receptor signaling pathway"/>
    <property type="evidence" value="ECO:0007669"/>
    <property type="project" value="InterPro"/>
</dbReference>
<dbReference type="InterPro" id="IPR002001">
    <property type="entry name" value="GPCR_2_diuretic_rcpt"/>
</dbReference>
<comment type="function">
    <text evidence="11">Receptor for the insect diurectic hormone. The activity of this receptor is mediated by G proteins which activate adenylyl cyclase.</text>
</comment>
<keyword evidence="6" id="KW-0297">G-protein coupled receptor</keyword>
<evidence type="ECO:0000256" key="5">
    <source>
        <dbReference type="ARBA" id="ARBA00022989"/>
    </source>
</evidence>
<dbReference type="InterPro" id="IPR001879">
    <property type="entry name" value="GPCR_2_extracellular_dom"/>
</dbReference>
<protein>
    <recommendedName>
        <fullName evidence="12">Diuretic hormone receptor</fullName>
    </recommendedName>
</protein>
<evidence type="ECO:0000256" key="11">
    <source>
        <dbReference type="ARBA" id="ARBA00054836"/>
    </source>
</evidence>
<dbReference type="GO" id="GO:0008528">
    <property type="term" value="F:G protein-coupled peptide receptor activity"/>
    <property type="evidence" value="ECO:0007669"/>
    <property type="project" value="TreeGrafter"/>
</dbReference>
<evidence type="ECO:0000313" key="18">
    <source>
        <dbReference type="RefSeq" id="XP_030383295.1"/>
    </source>
</evidence>
<dbReference type="InterPro" id="IPR036445">
    <property type="entry name" value="GPCR_2_extracell_dom_sf"/>
</dbReference>
<dbReference type="PROSITE" id="PS00649">
    <property type="entry name" value="G_PROTEIN_RECEP_F2_1"/>
    <property type="match status" value="1"/>
</dbReference>
<dbReference type="PRINTS" id="PR01127">
    <property type="entry name" value="DIUHORMONER"/>
</dbReference>
<feature type="transmembrane region" description="Helical" evidence="13">
    <location>
        <begin position="202"/>
        <end position="224"/>
    </location>
</feature>
<feature type="domain" description="G-protein coupled receptors family 2 profile 1" evidence="14">
    <location>
        <begin position="61"/>
        <end position="150"/>
    </location>
</feature>
<dbReference type="FunFam" id="1.20.1070.10:FF:000155">
    <property type="entry name" value="diuretic hormone receptor isoform X1"/>
    <property type="match status" value="1"/>
</dbReference>
<evidence type="ECO:0000259" key="15">
    <source>
        <dbReference type="PROSITE" id="PS50261"/>
    </source>
</evidence>
<name>A0A6J2U6Y3_DROLE</name>
<dbReference type="GeneID" id="115630770"/>
<reference evidence="17 18" key="1">
    <citation type="submission" date="2025-04" db="UniProtKB">
        <authorList>
            <consortium name="RefSeq"/>
        </authorList>
    </citation>
    <scope>IDENTIFICATION</scope>
    <source>
        <strain evidence="17 18">11010-0011.00</strain>
        <tissue evidence="17 18">Whole body</tissue>
    </source>
</reference>
<sequence length="479" mass="54457">MADDDLRALANSLRDTTSENTVKNAIANLSMDLLQRASALIGGDQRPETVALLLNRTMELQCVQQAEKEMQSRSNFTEKDTVNKGSLHCPTSFDSVLCWPRTTGGQFAILPCFEEFKGVHYDPTQNATRFCHSNGTWDTYSNYDGCHQAGTGPVLSEFSPSVELPAIIYACGYLVSFATLVVALIVFVSFKDLRCLRNTIHANLFLTYITSALLWILTLFLQVITTESSQAGCITLVIMFQYFYLTNFFWMFVEGLYLYTLVVQTFSSENISFLIYALIGWGSPALCILIWAIAKAFASHLENDNFNGLEIECTWMRESHIDWIFKGPACLAILINLVFLIRIMWVLITKLRSAHTLETRQYYKASKALLVLIPLFGITYLLVLTGPEQGISRNLFEAVRAFLISTQGFFVALFYCFLNSEVRQTLRHRFIRWRENRSIHRTSSVKNRRHRASKDYSLRSRTESLRLTSTSPVPTGHSE</sequence>
<evidence type="ECO:0000256" key="12">
    <source>
        <dbReference type="ARBA" id="ARBA00071387"/>
    </source>
</evidence>
<feature type="transmembrane region" description="Helical" evidence="13">
    <location>
        <begin position="398"/>
        <end position="418"/>
    </location>
</feature>
<evidence type="ECO:0000256" key="9">
    <source>
        <dbReference type="ARBA" id="ARBA00023180"/>
    </source>
</evidence>
<feature type="transmembrane region" description="Helical" evidence="13">
    <location>
        <begin position="271"/>
        <end position="294"/>
    </location>
</feature>
<dbReference type="PANTHER" id="PTHR45620:SF15">
    <property type="entry name" value="DIURETIC HORMONE 44 RECEPTOR 1-RELATED"/>
    <property type="match status" value="1"/>
</dbReference>
<dbReference type="PRINTS" id="PR00249">
    <property type="entry name" value="GPCRSECRETIN"/>
</dbReference>
<comment type="subcellular location">
    <subcellularLocation>
        <location evidence="1">Cell membrane</location>
        <topology evidence="1">Multi-pass membrane protein</topology>
    </subcellularLocation>
</comment>
<evidence type="ECO:0000256" key="13">
    <source>
        <dbReference type="SAM" id="Phobius"/>
    </source>
</evidence>
<dbReference type="RefSeq" id="XP_030383295.1">
    <property type="nucleotide sequence ID" value="XM_030527435.1"/>
</dbReference>
<dbReference type="AlphaFoldDB" id="A0A6J2U6Y3"/>
<dbReference type="SMART" id="SM00008">
    <property type="entry name" value="HormR"/>
    <property type="match status" value="1"/>
</dbReference>
<comment type="similarity">
    <text evidence="2">Belongs to the G-protein coupled receptor 2 family.</text>
</comment>
<keyword evidence="9" id="KW-0325">Glycoprotein</keyword>
<dbReference type="SUPFAM" id="SSF111418">
    <property type="entry name" value="Hormone receptor domain"/>
    <property type="match status" value="1"/>
</dbReference>
<feature type="domain" description="G-protein coupled receptors family 2 profile 2" evidence="15">
    <location>
        <begin position="165"/>
        <end position="419"/>
    </location>
</feature>
<evidence type="ECO:0000256" key="3">
    <source>
        <dbReference type="ARBA" id="ARBA00022475"/>
    </source>
</evidence>
<dbReference type="GO" id="GO:0017046">
    <property type="term" value="F:peptide hormone binding"/>
    <property type="evidence" value="ECO:0007669"/>
    <property type="project" value="TreeGrafter"/>
</dbReference>
<keyword evidence="10" id="KW-0807">Transducer</keyword>
<dbReference type="GO" id="GO:0007188">
    <property type="term" value="P:adenylate cyclase-modulating G protein-coupled receptor signaling pathway"/>
    <property type="evidence" value="ECO:0007669"/>
    <property type="project" value="TreeGrafter"/>
</dbReference>
<dbReference type="Pfam" id="PF00002">
    <property type="entry name" value="7tm_2"/>
    <property type="match status" value="1"/>
</dbReference>
<dbReference type="RefSeq" id="XP_030383288.1">
    <property type="nucleotide sequence ID" value="XM_030527428.1"/>
</dbReference>